<evidence type="ECO:0000313" key="2">
    <source>
        <dbReference type="EMBL" id="MPC56111.1"/>
    </source>
</evidence>
<gene>
    <name evidence="2" type="ORF">E2C01_050064</name>
</gene>
<sequence length="105" mass="11395">MAEEGTGRGGEADDDVRSNPVVLACGVAIGGDGWFLHITVDDEERPCREGVKDTPSPPCPHHDPLPTAAPWPIAPHLLGRHELGTRSSQAHFWCNHLEPVYHGDM</sequence>
<dbReference type="AlphaFoldDB" id="A0A5B7G7Z6"/>
<protein>
    <submittedName>
        <fullName evidence="2">Uncharacterized protein</fullName>
    </submittedName>
</protein>
<name>A0A5B7G7Z6_PORTR</name>
<evidence type="ECO:0000256" key="1">
    <source>
        <dbReference type="SAM" id="MobiDB-lite"/>
    </source>
</evidence>
<accession>A0A5B7G7Z6</accession>
<reference evidence="2 3" key="1">
    <citation type="submission" date="2019-05" db="EMBL/GenBank/DDBJ databases">
        <title>Another draft genome of Portunus trituberculatus and its Hox gene families provides insights of decapod evolution.</title>
        <authorList>
            <person name="Jeong J.-H."/>
            <person name="Song I."/>
            <person name="Kim S."/>
            <person name="Choi T."/>
            <person name="Kim D."/>
            <person name="Ryu S."/>
            <person name="Kim W."/>
        </authorList>
    </citation>
    <scope>NUCLEOTIDE SEQUENCE [LARGE SCALE GENOMIC DNA]</scope>
    <source>
        <tissue evidence="2">Muscle</tissue>
    </source>
</reference>
<feature type="region of interest" description="Disordered" evidence="1">
    <location>
        <begin position="46"/>
        <end position="67"/>
    </location>
</feature>
<keyword evidence="3" id="KW-1185">Reference proteome</keyword>
<organism evidence="2 3">
    <name type="scientific">Portunus trituberculatus</name>
    <name type="common">Swimming crab</name>
    <name type="synonym">Neptunus trituberculatus</name>
    <dbReference type="NCBI Taxonomy" id="210409"/>
    <lineage>
        <taxon>Eukaryota</taxon>
        <taxon>Metazoa</taxon>
        <taxon>Ecdysozoa</taxon>
        <taxon>Arthropoda</taxon>
        <taxon>Crustacea</taxon>
        <taxon>Multicrustacea</taxon>
        <taxon>Malacostraca</taxon>
        <taxon>Eumalacostraca</taxon>
        <taxon>Eucarida</taxon>
        <taxon>Decapoda</taxon>
        <taxon>Pleocyemata</taxon>
        <taxon>Brachyura</taxon>
        <taxon>Eubrachyura</taxon>
        <taxon>Portunoidea</taxon>
        <taxon>Portunidae</taxon>
        <taxon>Portuninae</taxon>
        <taxon>Portunus</taxon>
    </lineage>
</organism>
<dbReference type="EMBL" id="VSRR010013703">
    <property type="protein sequence ID" value="MPC56111.1"/>
    <property type="molecule type" value="Genomic_DNA"/>
</dbReference>
<evidence type="ECO:0000313" key="3">
    <source>
        <dbReference type="Proteomes" id="UP000324222"/>
    </source>
</evidence>
<comment type="caution">
    <text evidence="2">The sequence shown here is derived from an EMBL/GenBank/DDBJ whole genome shotgun (WGS) entry which is preliminary data.</text>
</comment>
<proteinExistence type="predicted"/>
<dbReference type="Proteomes" id="UP000324222">
    <property type="component" value="Unassembled WGS sequence"/>
</dbReference>